<dbReference type="Proteomes" id="UP000075809">
    <property type="component" value="Unassembled WGS sequence"/>
</dbReference>
<feature type="region of interest" description="Disordered" evidence="1">
    <location>
        <begin position="74"/>
        <end position="102"/>
    </location>
</feature>
<evidence type="ECO:0000313" key="2">
    <source>
        <dbReference type="EMBL" id="KYQ52130.1"/>
    </source>
</evidence>
<sequence>MIVDPLWIKIPVAGAYVWCGASTIDAFELANCNGKYPLEHWHSFGATHSLFGAQGVEQCGLHVLLVSSKTYPRSQVQNPGSVHVPVPQSSQIGSQTPAFTVL</sequence>
<evidence type="ECO:0000313" key="3">
    <source>
        <dbReference type="Proteomes" id="UP000075809"/>
    </source>
</evidence>
<gene>
    <name evidence="2" type="ORF">ALC60_08744</name>
</gene>
<accession>A0A151WW88</accession>
<keyword evidence="3" id="KW-1185">Reference proteome</keyword>
<reference evidence="2 3" key="1">
    <citation type="submission" date="2015-09" db="EMBL/GenBank/DDBJ databases">
        <title>Trachymyrmex zeteki WGS genome.</title>
        <authorList>
            <person name="Nygaard S."/>
            <person name="Hu H."/>
            <person name="Boomsma J."/>
            <person name="Zhang G."/>
        </authorList>
    </citation>
    <scope>NUCLEOTIDE SEQUENCE [LARGE SCALE GENOMIC DNA]</scope>
    <source>
        <strain evidence="2">Tzet28-1</strain>
        <tissue evidence="2">Whole body</tissue>
    </source>
</reference>
<organism evidence="2 3">
    <name type="scientific">Mycetomoellerius zeteki</name>
    <dbReference type="NCBI Taxonomy" id="64791"/>
    <lineage>
        <taxon>Eukaryota</taxon>
        <taxon>Metazoa</taxon>
        <taxon>Ecdysozoa</taxon>
        <taxon>Arthropoda</taxon>
        <taxon>Hexapoda</taxon>
        <taxon>Insecta</taxon>
        <taxon>Pterygota</taxon>
        <taxon>Neoptera</taxon>
        <taxon>Endopterygota</taxon>
        <taxon>Hymenoptera</taxon>
        <taxon>Apocrita</taxon>
        <taxon>Aculeata</taxon>
        <taxon>Formicoidea</taxon>
        <taxon>Formicidae</taxon>
        <taxon>Myrmicinae</taxon>
        <taxon>Mycetomoellerius</taxon>
    </lineage>
</organism>
<evidence type="ECO:0000256" key="1">
    <source>
        <dbReference type="SAM" id="MobiDB-lite"/>
    </source>
</evidence>
<name>A0A151WW88_9HYME</name>
<dbReference type="AlphaFoldDB" id="A0A151WW88"/>
<feature type="compositionally biased region" description="Polar residues" evidence="1">
    <location>
        <begin position="87"/>
        <end position="102"/>
    </location>
</feature>
<dbReference type="EMBL" id="KQ982691">
    <property type="protein sequence ID" value="KYQ52130.1"/>
    <property type="molecule type" value="Genomic_DNA"/>
</dbReference>
<proteinExistence type="predicted"/>
<protein>
    <submittedName>
        <fullName evidence="2">Uncharacterized protein</fullName>
    </submittedName>
</protein>